<protein>
    <submittedName>
        <fullName evidence="2">Uncharacterized protein</fullName>
    </submittedName>
</protein>
<dbReference type="Proteomes" id="UP001059041">
    <property type="component" value="Linkage Group LG18"/>
</dbReference>
<feature type="region of interest" description="Disordered" evidence="1">
    <location>
        <begin position="24"/>
        <end position="44"/>
    </location>
</feature>
<feature type="compositionally biased region" description="Basic and acidic residues" evidence="1">
    <location>
        <begin position="95"/>
        <end position="106"/>
    </location>
</feature>
<feature type="compositionally biased region" description="Basic residues" evidence="1">
    <location>
        <begin position="107"/>
        <end position="118"/>
    </location>
</feature>
<dbReference type="AlphaFoldDB" id="A0A9W7WFF5"/>
<sequence length="207" mass="22788">EQQTKGNKMKGSCFKRAWRAIKGHRKTKVVPFDPDPSDLQPDPTVQTHLSVLEPVVAQDIPVGDFFTGSCNREQTPLDDPQPGPSGLQSAAPEEPADHQPEQQTKENKKKKGSRACFKRAWRSVKSTFSRFRKNKVAPFPLPSDPDPSVQTHLSVLEPVVAQEIPVGDFFTVSCNREQTPLEDPDDPQPGPSGPQSAAPEEPADHQP</sequence>
<reference evidence="2" key="1">
    <citation type="submission" date="2021-02" db="EMBL/GenBank/DDBJ databases">
        <title>Comparative genomics reveals that relaxation of natural selection precedes convergent phenotypic evolution of cavefish.</title>
        <authorList>
            <person name="Peng Z."/>
        </authorList>
    </citation>
    <scope>NUCLEOTIDE SEQUENCE</scope>
    <source>
        <tissue evidence="2">Muscle</tissue>
    </source>
</reference>
<evidence type="ECO:0000313" key="2">
    <source>
        <dbReference type="EMBL" id="KAI7797194.1"/>
    </source>
</evidence>
<dbReference type="EMBL" id="JAFHDT010000018">
    <property type="protein sequence ID" value="KAI7797194.1"/>
    <property type="molecule type" value="Genomic_DNA"/>
</dbReference>
<accession>A0A9W7WFF5</accession>
<feature type="region of interest" description="Disordered" evidence="1">
    <location>
        <begin position="63"/>
        <end position="118"/>
    </location>
</feature>
<proteinExistence type="predicted"/>
<organism evidence="2 3">
    <name type="scientific">Triplophysa rosa</name>
    <name type="common">Cave loach</name>
    <dbReference type="NCBI Taxonomy" id="992332"/>
    <lineage>
        <taxon>Eukaryota</taxon>
        <taxon>Metazoa</taxon>
        <taxon>Chordata</taxon>
        <taxon>Craniata</taxon>
        <taxon>Vertebrata</taxon>
        <taxon>Euteleostomi</taxon>
        <taxon>Actinopterygii</taxon>
        <taxon>Neopterygii</taxon>
        <taxon>Teleostei</taxon>
        <taxon>Ostariophysi</taxon>
        <taxon>Cypriniformes</taxon>
        <taxon>Nemacheilidae</taxon>
        <taxon>Triplophysa</taxon>
    </lineage>
</organism>
<feature type="region of interest" description="Disordered" evidence="1">
    <location>
        <begin position="174"/>
        <end position="207"/>
    </location>
</feature>
<evidence type="ECO:0000313" key="3">
    <source>
        <dbReference type="Proteomes" id="UP001059041"/>
    </source>
</evidence>
<comment type="caution">
    <text evidence="2">The sequence shown here is derived from an EMBL/GenBank/DDBJ whole genome shotgun (WGS) entry which is preliminary data.</text>
</comment>
<feature type="non-terminal residue" evidence="2">
    <location>
        <position position="1"/>
    </location>
</feature>
<gene>
    <name evidence="2" type="ORF">IRJ41_020204</name>
</gene>
<keyword evidence="3" id="KW-1185">Reference proteome</keyword>
<evidence type="ECO:0000256" key="1">
    <source>
        <dbReference type="SAM" id="MobiDB-lite"/>
    </source>
</evidence>
<feature type="non-terminal residue" evidence="2">
    <location>
        <position position="207"/>
    </location>
</feature>
<name>A0A9W7WFF5_TRIRA</name>